<dbReference type="InterPro" id="IPR010897">
    <property type="entry name" value="Spore_II_P"/>
</dbReference>
<feature type="region of interest" description="Disordered" evidence="1">
    <location>
        <begin position="120"/>
        <end position="173"/>
    </location>
</feature>
<dbReference type="KEGG" id="byl:A4V09_02255"/>
<gene>
    <name evidence="3" type="ORF">A4V09_02255</name>
</gene>
<sequence length="440" mass="48885">MKKMDDGKLLRIVLWLLLCAVGAYILIKGMSLDKKTLVNMCRDAQEKAIEAYLPGILETDGVKSQTPVEWLCSKVEKQLPFLGTIQAKEMEETEKDRETDKKIMEENSDFLEAKLLEENQEAGPVGSGEENTGGVDAQSENQESAGNTESGSQQEAGTGKDNTQTADAGDAGQQEASAANAIVNPISLDMFQDFDYVISNFYTIDKTTSINSDQLNAPALVSEDLKMTTGSDQPQILVYHSHSQEEFIDSNPGDPSTSIVGVGEYLVTLLRDTYGYNVLHVTDTFDIVDGKLDRNKAYNYAQDKISQVLEENPSVEVVIDLHRDGVPDDKHLVTDVNGKPTAKIMFFNGLSRTNQNGDIEYLPNPYIQDNLAFSLQLALQAKQYYPEWLRTIYLRGYRYNLHLRPKALLVECGAQTNTVEEEMNAMEPLADVLNKVLKGE</sequence>
<keyword evidence="2" id="KW-1133">Transmembrane helix</keyword>
<evidence type="ECO:0000313" key="4">
    <source>
        <dbReference type="Proteomes" id="UP000092574"/>
    </source>
</evidence>
<dbReference type="Proteomes" id="UP000092574">
    <property type="component" value="Chromosome"/>
</dbReference>
<proteinExistence type="predicted"/>
<name>A0A1C7I4Z9_9FIRM</name>
<dbReference type="Pfam" id="PF07454">
    <property type="entry name" value="SpoIIP"/>
    <property type="match status" value="1"/>
</dbReference>
<organism evidence="3 4">
    <name type="scientific">Blautia pseudococcoides</name>
    <dbReference type="NCBI Taxonomy" id="1796616"/>
    <lineage>
        <taxon>Bacteria</taxon>
        <taxon>Bacillati</taxon>
        <taxon>Bacillota</taxon>
        <taxon>Clostridia</taxon>
        <taxon>Lachnospirales</taxon>
        <taxon>Lachnospiraceae</taxon>
        <taxon>Blautia</taxon>
    </lineage>
</organism>
<feature type="compositionally biased region" description="Polar residues" evidence="1">
    <location>
        <begin position="138"/>
        <end position="166"/>
    </location>
</feature>
<evidence type="ECO:0000256" key="2">
    <source>
        <dbReference type="SAM" id="Phobius"/>
    </source>
</evidence>
<feature type="transmembrane region" description="Helical" evidence="2">
    <location>
        <begin position="12"/>
        <end position="32"/>
    </location>
</feature>
<dbReference type="EMBL" id="CP015405">
    <property type="protein sequence ID" value="ANU74686.1"/>
    <property type="molecule type" value="Genomic_DNA"/>
</dbReference>
<accession>A0A1C7I4Z9</accession>
<keyword evidence="2" id="KW-0472">Membrane</keyword>
<dbReference type="OrthoDB" id="1633470at2"/>
<protein>
    <submittedName>
        <fullName evidence="3">Stage II sporulation protein P</fullName>
    </submittedName>
</protein>
<keyword evidence="4" id="KW-1185">Reference proteome</keyword>
<dbReference type="AlphaFoldDB" id="A0A1C7I4Z9"/>
<evidence type="ECO:0000313" key="3">
    <source>
        <dbReference type="EMBL" id="ANU74686.1"/>
    </source>
</evidence>
<evidence type="ECO:0000256" key="1">
    <source>
        <dbReference type="SAM" id="MobiDB-lite"/>
    </source>
</evidence>
<keyword evidence="2" id="KW-0812">Transmembrane</keyword>
<dbReference type="STRING" id="1796616.A4V09_02255"/>
<reference evidence="3" key="1">
    <citation type="submission" date="2017-04" db="EMBL/GenBank/DDBJ databases">
        <title>Complete Genome Sequences of Twelve Strains of a Stable Defined Moderately Diverse Mouse Microbiota 2 (sDMDMm2).</title>
        <authorList>
            <person name="Uchimura Y."/>
            <person name="Wyss M."/>
            <person name="Brugiroux S."/>
            <person name="Limenitakis J.P."/>
            <person name="Stecher B."/>
            <person name="McCoy K.D."/>
            <person name="Macpherson A.J."/>
        </authorList>
    </citation>
    <scope>NUCLEOTIDE SEQUENCE</scope>
    <source>
        <strain evidence="3">YL58</strain>
    </source>
</reference>